<comment type="similarity">
    <text evidence="1">Belongs to the sigma-70 factor family. ECF subfamily.</text>
</comment>
<comment type="caution">
    <text evidence="7">The sequence shown here is derived from an EMBL/GenBank/DDBJ whole genome shotgun (WGS) entry which is preliminary data.</text>
</comment>
<dbReference type="InterPro" id="IPR039425">
    <property type="entry name" value="RNA_pol_sigma-70-like"/>
</dbReference>
<feature type="domain" description="RNA polymerase sigma-70 region 2" evidence="5">
    <location>
        <begin position="29"/>
        <end position="94"/>
    </location>
</feature>
<keyword evidence="4" id="KW-0804">Transcription</keyword>
<dbReference type="SUPFAM" id="SSF88659">
    <property type="entry name" value="Sigma3 and sigma4 domains of RNA polymerase sigma factors"/>
    <property type="match status" value="1"/>
</dbReference>
<dbReference type="OrthoDB" id="1056775at2"/>
<evidence type="ECO:0000256" key="4">
    <source>
        <dbReference type="ARBA" id="ARBA00023163"/>
    </source>
</evidence>
<dbReference type="PANTHER" id="PTHR43133:SF46">
    <property type="entry name" value="RNA POLYMERASE SIGMA-70 FACTOR ECF SUBFAMILY"/>
    <property type="match status" value="1"/>
</dbReference>
<dbReference type="AlphaFoldDB" id="A0A3M9NQ46"/>
<evidence type="ECO:0000256" key="1">
    <source>
        <dbReference type="ARBA" id="ARBA00010641"/>
    </source>
</evidence>
<evidence type="ECO:0000256" key="2">
    <source>
        <dbReference type="ARBA" id="ARBA00023015"/>
    </source>
</evidence>
<gene>
    <name evidence="7" type="ORF">EFY79_00365</name>
</gene>
<dbReference type="Gene3D" id="1.10.1740.10">
    <property type="match status" value="1"/>
</dbReference>
<dbReference type="InterPro" id="IPR013249">
    <property type="entry name" value="RNA_pol_sigma70_r4_t2"/>
</dbReference>
<dbReference type="InterPro" id="IPR014284">
    <property type="entry name" value="RNA_pol_sigma-70_dom"/>
</dbReference>
<dbReference type="Gene3D" id="1.10.10.10">
    <property type="entry name" value="Winged helix-like DNA-binding domain superfamily/Winged helix DNA-binding domain"/>
    <property type="match status" value="1"/>
</dbReference>
<dbReference type="Pfam" id="PF04542">
    <property type="entry name" value="Sigma70_r2"/>
    <property type="match status" value="1"/>
</dbReference>
<evidence type="ECO:0000259" key="6">
    <source>
        <dbReference type="Pfam" id="PF08281"/>
    </source>
</evidence>
<dbReference type="InterPro" id="IPR007627">
    <property type="entry name" value="RNA_pol_sigma70_r2"/>
</dbReference>
<dbReference type="GO" id="GO:0016987">
    <property type="term" value="F:sigma factor activity"/>
    <property type="evidence" value="ECO:0007669"/>
    <property type="project" value="UniProtKB-KW"/>
</dbReference>
<dbReference type="PANTHER" id="PTHR43133">
    <property type="entry name" value="RNA POLYMERASE ECF-TYPE SIGMA FACTO"/>
    <property type="match status" value="1"/>
</dbReference>
<evidence type="ECO:0000313" key="8">
    <source>
        <dbReference type="Proteomes" id="UP000267223"/>
    </source>
</evidence>
<dbReference type="Proteomes" id="UP000267223">
    <property type="component" value="Unassembled WGS sequence"/>
</dbReference>
<dbReference type="SUPFAM" id="SSF88946">
    <property type="entry name" value="Sigma2 domain of RNA polymerase sigma factors"/>
    <property type="match status" value="1"/>
</dbReference>
<dbReference type="GO" id="GO:0003677">
    <property type="term" value="F:DNA binding"/>
    <property type="evidence" value="ECO:0007669"/>
    <property type="project" value="InterPro"/>
</dbReference>
<reference evidence="7 8" key="1">
    <citation type="submission" date="2018-11" db="EMBL/GenBank/DDBJ databases">
        <title>Draft genome sequence of Ferruginibacter sp. BO-59.</title>
        <authorList>
            <person name="Im W.T."/>
        </authorList>
    </citation>
    <scope>NUCLEOTIDE SEQUENCE [LARGE SCALE GENOMIC DNA]</scope>
    <source>
        <strain evidence="7 8">BO-59</strain>
    </source>
</reference>
<protein>
    <submittedName>
        <fullName evidence="7">RNA polymerase sigma factor</fullName>
    </submittedName>
</protein>
<evidence type="ECO:0000313" key="7">
    <source>
        <dbReference type="EMBL" id="RNI39794.1"/>
    </source>
</evidence>
<dbReference type="EMBL" id="RJJR01000001">
    <property type="protein sequence ID" value="RNI39794.1"/>
    <property type="molecule type" value="Genomic_DNA"/>
</dbReference>
<keyword evidence="3" id="KW-0731">Sigma factor</keyword>
<dbReference type="NCBIfam" id="TIGR02937">
    <property type="entry name" value="sigma70-ECF"/>
    <property type="match status" value="1"/>
</dbReference>
<name>A0A3M9NQ46_9BACT</name>
<organism evidence="7 8">
    <name type="scientific">Hanamia caeni</name>
    <dbReference type="NCBI Taxonomy" id="2294116"/>
    <lineage>
        <taxon>Bacteria</taxon>
        <taxon>Pseudomonadati</taxon>
        <taxon>Bacteroidota</taxon>
        <taxon>Chitinophagia</taxon>
        <taxon>Chitinophagales</taxon>
        <taxon>Chitinophagaceae</taxon>
        <taxon>Hanamia</taxon>
    </lineage>
</organism>
<sequence>MITRGNHTPSESDLIKGCIEGNPEMQKLLYDRFSSKMYGVCLRYTENTEDANDVMQEGFIKVYKSLPKFRGEGSFEGWIRRIFINTSIEHFRKKVKLYNVNEVHENTIEDVALDALDSLATKDILSIINELSPGYKQVFNMHVVEGYSHKEIADMLGITEGTSKSQLARAKGALKKIIESGTGALKNKEKK</sequence>
<dbReference type="RefSeq" id="WP_123118685.1">
    <property type="nucleotide sequence ID" value="NZ_RJJR01000001.1"/>
</dbReference>
<feature type="domain" description="RNA polymerase sigma factor 70 region 4 type 2" evidence="6">
    <location>
        <begin position="123"/>
        <end position="174"/>
    </location>
</feature>
<dbReference type="Pfam" id="PF08281">
    <property type="entry name" value="Sigma70_r4_2"/>
    <property type="match status" value="1"/>
</dbReference>
<dbReference type="InterPro" id="IPR013324">
    <property type="entry name" value="RNA_pol_sigma_r3/r4-like"/>
</dbReference>
<evidence type="ECO:0000259" key="5">
    <source>
        <dbReference type="Pfam" id="PF04542"/>
    </source>
</evidence>
<dbReference type="CDD" id="cd06171">
    <property type="entry name" value="Sigma70_r4"/>
    <property type="match status" value="1"/>
</dbReference>
<dbReference type="InterPro" id="IPR036388">
    <property type="entry name" value="WH-like_DNA-bd_sf"/>
</dbReference>
<keyword evidence="8" id="KW-1185">Reference proteome</keyword>
<keyword evidence="2" id="KW-0805">Transcription regulation</keyword>
<dbReference type="InterPro" id="IPR013325">
    <property type="entry name" value="RNA_pol_sigma_r2"/>
</dbReference>
<accession>A0A3M9NQ46</accession>
<dbReference type="GO" id="GO:0006352">
    <property type="term" value="P:DNA-templated transcription initiation"/>
    <property type="evidence" value="ECO:0007669"/>
    <property type="project" value="InterPro"/>
</dbReference>
<proteinExistence type="inferred from homology"/>
<evidence type="ECO:0000256" key="3">
    <source>
        <dbReference type="ARBA" id="ARBA00023082"/>
    </source>
</evidence>